<evidence type="ECO:0000313" key="16">
    <source>
        <dbReference type="Proteomes" id="UP000001514"/>
    </source>
</evidence>
<evidence type="ECO:0000256" key="9">
    <source>
        <dbReference type="ARBA" id="ARBA00023098"/>
    </source>
</evidence>
<dbReference type="InterPro" id="IPR036226">
    <property type="entry name" value="LipOase_C_sf"/>
</dbReference>
<feature type="domain" description="Lipoxygenase" evidence="14">
    <location>
        <begin position="148"/>
        <end position="854"/>
    </location>
</feature>
<dbReference type="EMBL" id="GL377570">
    <property type="protein sequence ID" value="EFJ33609.1"/>
    <property type="molecule type" value="Genomic_DNA"/>
</dbReference>
<dbReference type="PRINTS" id="PR00468">
    <property type="entry name" value="PLTLPOXGNASE"/>
</dbReference>
<keyword evidence="9" id="KW-0443">Lipid metabolism</keyword>
<dbReference type="InParanoid" id="D8R1U0"/>
<keyword evidence="2" id="KW-0444">Lipid biosynthesis</keyword>
<keyword evidence="10" id="KW-0275">Fatty acid biosynthesis</keyword>
<proteinExistence type="inferred from homology"/>
<dbReference type="SUPFAM" id="SSF49723">
    <property type="entry name" value="Lipase/lipooxygenase domain (PLAT/LH2 domain)"/>
    <property type="match status" value="1"/>
</dbReference>
<evidence type="ECO:0000256" key="12">
    <source>
        <dbReference type="SAM" id="MobiDB-lite"/>
    </source>
</evidence>
<dbReference type="PRINTS" id="PR00087">
    <property type="entry name" value="LIPOXYGENASE"/>
</dbReference>
<dbReference type="GO" id="GO:0031408">
    <property type="term" value="P:oxylipin biosynthetic process"/>
    <property type="evidence" value="ECO:0007669"/>
    <property type="project" value="UniProtKB-KW"/>
</dbReference>
<comment type="caution">
    <text evidence="11">Lacks conserved residue(s) required for the propagation of feature annotation.</text>
</comment>
<dbReference type="Gene3D" id="4.10.375.10">
    <property type="entry name" value="Lipoxygenase-1, Domain 2"/>
    <property type="match status" value="1"/>
</dbReference>
<protein>
    <recommendedName>
        <fullName evidence="17">Lipoxygenase</fullName>
    </recommendedName>
</protein>
<reference evidence="15 16" key="1">
    <citation type="journal article" date="2011" name="Science">
        <title>The Selaginella genome identifies genetic changes associated with the evolution of vascular plants.</title>
        <authorList>
            <person name="Banks J.A."/>
            <person name="Nishiyama T."/>
            <person name="Hasebe M."/>
            <person name="Bowman J.L."/>
            <person name="Gribskov M."/>
            <person name="dePamphilis C."/>
            <person name="Albert V.A."/>
            <person name="Aono N."/>
            <person name="Aoyama T."/>
            <person name="Ambrose B.A."/>
            <person name="Ashton N.W."/>
            <person name="Axtell M.J."/>
            <person name="Barker E."/>
            <person name="Barker M.S."/>
            <person name="Bennetzen J.L."/>
            <person name="Bonawitz N.D."/>
            <person name="Chapple C."/>
            <person name="Cheng C."/>
            <person name="Correa L.G."/>
            <person name="Dacre M."/>
            <person name="DeBarry J."/>
            <person name="Dreyer I."/>
            <person name="Elias M."/>
            <person name="Engstrom E.M."/>
            <person name="Estelle M."/>
            <person name="Feng L."/>
            <person name="Finet C."/>
            <person name="Floyd S.K."/>
            <person name="Frommer W.B."/>
            <person name="Fujita T."/>
            <person name="Gramzow L."/>
            <person name="Gutensohn M."/>
            <person name="Harholt J."/>
            <person name="Hattori M."/>
            <person name="Heyl A."/>
            <person name="Hirai T."/>
            <person name="Hiwatashi Y."/>
            <person name="Ishikawa M."/>
            <person name="Iwata M."/>
            <person name="Karol K.G."/>
            <person name="Koehler B."/>
            <person name="Kolukisaoglu U."/>
            <person name="Kubo M."/>
            <person name="Kurata T."/>
            <person name="Lalonde S."/>
            <person name="Li K."/>
            <person name="Li Y."/>
            <person name="Litt A."/>
            <person name="Lyons E."/>
            <person name="Manning G."/>
            <person name="Maruyama T."/>
            <person name="Michael T.P."/>
            <person name="Mikami K."/>
            <person name="Miyazaki S."/>
            <person name="Morinaga S."/>
            <person name="Murata T."/>
            <person name="Mueller-Roeber B."/>
            <person name="Nelson D.R."/>
            <person name="Obara M."/>
            <person name="Oguri Y."/>
            <person name="Olmstead R.G."/>
            <person name="Onodera N."/>
            <person name="Petersen B.L."/>
            <person name="Pils B."/>
            <person name="Prigge M."/>
            <person name="Rensing S.A."/>
            <person name="Riano-Pachon D.M."/>
            <person name="Roberts A.W."/>
            <person name="Sato Y."/>
            <person name="Scheller H.V."/>
            <person name="Schulz B."/>
            <person name="Schulz C."/>
            <person name="Shakirov E.V."/>
            <person name="Shibagaki N."/>
            <person name="Shinohara N."/>
            <person name="Shippen D.E."/>
            <person name="Soerensen I."/>
            <person name="Sotooka R."/>
            <person name="Sugimoto N."/>
            <person name="Sugita M."/>
            <person name="Sumikawa N."/>
            <person name="Tanurdzic M."/>
            <person name="Theissen G."/>
            <person name="Ulvskov P."/>
            <person name="Wakazuki S."/>
            <person name="Weng J.K."/>
            <person name="Willats W.W."/>
            <person name="Wipf D."/>
            <person name="Wolf P.G."/>
            <person name="Yang L."/>
            <person name="Zimmer A.D."/>
            <person name="Zhu Q."/>
            <person name="Mitros T."/>
            <person name="Hellsten U."/>
            <person name="Loque D."/>
            <person name="Otillar R."/>
            <person name="Salamov A."/>
            <person name="Schmutz J."/>
            <person name="Shapiro H."/>
            <person name="Lindquist E."/>
            <person name="Lucas S."/>
            <person name="Rokhsar D."/>
            <person name="Grigoriev I.V."/>
        </authorList>
    </citation>
    <scope>NUCLEOTIDE SEQUENCE [LARGE SCALE GENOMIC DNA]</scope>
</reference>
<keyword evidence="16" id="KW-1185">Reference proteome</keyword>
<keyword evidence="5" id="KW-0276">Fatty acid metabolism</keyword>
<dbReference type="InterPro" id="IPR001246">
    <property type="entry name" value="LipOase_plant"/>
</dbReference>
<dbReference type="Pfam" id="PF01477">
    <property type="entry name" value="PLAT"/>
    <property type="match status" value="1"/>
</dbReference>
<evidence type="ECO:0000256" key="6">
    <source>
        <dbReference type="ARBA" id="ARBA00022964"/>
    </source>
</evidence>
<dbReference type="InterPro" id="IPR013819">
    <property type="entry name" value="LipOase_C"/>
</dbReference>
<evidence type="ECO:0000313" key="15">
    <source>
        <dbReference type="EMBL" id="EFJ33609.1"/>
    </source>
</evidence>
<dbReference type="InterPro" id="IPR036392">
    <property type="entry name" value="PLAT/LH2_dom_sf"/>
</dbReference>
<evidence type="ECO:0000256" key="4">
    <source>
        <dbReference type="ARBA" id="ARBA00022767"/>
    </source>
</evidence>
<evidence type="ECO:0000256" key="7">
    <source>
        <dbReference type="ARBA" id="ARBA00023002"/>
    </source>
</evidence>
<dbReference type="KEGG" id="smo:SELMODRAFT_439024"/>
<dbReference type="Proteomes" id="UP000001514">
    <property type="component" value="Unassembled WGS sequence"/>
</dbReference>
<sequence>MAPTQVLLKGLILLQKKHVLDLTDVRADLWDDANDLFGNKVKLQLISELVDPATGSGKTSPEVAISGWFLSFDGLSAGDVKYEIQFSVDSDFGTPGAFLIRNHHPNQFFLKSLTLSAPDGSTIHFPCESWVHNTSKYSSPRVFFRNQVYLPDSTPPGLKTIRENELKCIRGTGEGTRVPGDRIYDYDVYNDLGNPDAKPELKRPVLGGAKLQYPRRIRTGRKPARTDSLSESWSSDDMYLPPDEKTAKIRSSSVLGDSIKAFAHKIVPAIKTFYADRAASFESLDEIKALYEEGIDLGTCVNPLTDEEAKKKVRNPFTLINELTTTDDANAGLLKYPLPQILQGSSLSLTGDDDTWMSNDEFARQTIAGLNPMLITKLETFPPTSSLDPAVFGAQATALTNEHIQTQLQGLTVEQALEKNRLFIVDYHDVFLPYLNIINAQKNKRTYGTRTILFLSNEGTLKIVAIELSLPAPGEKGQRSNRVFLPPTNKKDWLWELAKAHVSVNDAGYHQLVSHWLKTHAIMEPIIIATYRQLSALHPILLLLQPHYKNTMSINARARKALINAGGIIEDCFTTGRYSIEMSAVVYGLSWRFDQEGLPADLIKRKMAVPDPNAKHGLELIIKDYPYAVDGLNIWDAIKNWVTDYTDIFYKEDASVAADTELQSWWHEIRYVGHADKKDADWWLKLDSKKNLVELLTTVIWLASAHHAAVNFGQYAYAGYPANRPTIAHRFVPEPGTKEHEEFLQNPEKFYLSAISSRVEATTVMTTIEILSTHTADEEYLGERKSENWTGDARVLAAFSNFTAAMREVEHQVMANNKNPSLKNRHGAVDGYTLLCINSKPGLTGRGVPNSISI</sequence>
<accession>D8R1U0</accession>
<evidence type="ECO:0008006" key="17">
    <source>
        <dbReference type="Google" id="ProtNLM"/>
    </source>
</evidence>
<dbReference type="InterPro" id="IPR000907">
    <property type="entry name" value="LipOase"/>
</dbReference>
<name>D8R1U0_SELML</name>
<dbReference type="PANTHER" id="PTHR11771">
    <property type="entry name" value="LIPOXYGENASE"/>
    <property type="match status" value="1"/>
</dbReference>
<keyword evidence="7" id="KW-0560">Oxidoreductase</keyword>
<dbReference type="Gene3D" id="4.10.372.10">
    <property type="entry name" value="Lipoxygenase-1, Domain 3"/>
    <property type="match status" value="1"/>
</dbReference>
<feature type="region of interest" description="Disordered" evidence="12">
    <location>
        <begin position="219"/>
        <end position="241"/>
    </location>
</feature>
<evidence type="ECO:0000256" key="10">
    <source>
        <dbReference type="ARBA" id="ARBA00023160"/>
    </source>
</evidence>
<dbReference type="InterPro" id="IPR001024">
    <property type="entry name" value="PLAT/LH2_dom"/>
</dbReference>
<dbReference type="GO" id="GO:0034440">
    <property type="term" value="P:lipid oxidation"/>
    <property type="evidence" value="ECO:0000318"/>
    <property type="project" value="GO_Central"/>
</dbReference>
<dbReference type="Gene3D" id="2.60.60.20">
    <property type="entry name" value="PLAT/LH2 domain"/>
    <property type="match status" value="1"/>
</dbReference>
<dbReference type="Gramene" id="EFJ33609">
    <property type="protein sequence ID" value="EFJ33609"/>
    <property type="gene ID" value="SELMODRAFT_439024"/>
</dbReference>
<evidence type="ECO:0000256" key="2">
    <source>
        <dbReference type="ARBA" id="ARBA00022516"/>
    </source>
</evidence>
<dbReference type="STRING" id="88036.D8R1U0"/>
<dbReference type="Gene3D" id="3.10.450.60">
    <property type="match status" value="1"/>
</dbReference>
<dbReference type="CDD" id="cd01751">
    <property type="entry name" value="PLAT_LH2"/>
    <property type="match status" value="1"/>
</dbReference>
<keyword evidence="6" id="KW-0223">Dioxygenase</keyword>
<evidence type="ECO:0000259" key="14">
    <source>
        <dbReference type="PROSITE" id="PS51393"/>
    </source>
</evidence>
<evidence type="ECO:0000256" key="8">
    <source>
        <dbReference type="ARBA" id="ARBA00023004"/>
    </source>
</evidence>
<evidence type="ECO:0000259" key="13">
    <source>
        <dbReference type="PROSITE" id="PS50095"/>
    </source>
</evidence>
<dbReference type="PROSITE" id="PS51393">
    <property type="entry name" value="LIPOXYGENASE_3"/>
    <property type="match status" value="1"/>
</dbReference>
<evidence type="ECO:0000256" key="1">
    <source>
        <dbReference type="ARBA" id="ARBA00009419"/>
    </source>
</evidence>
<feature type="domain" description="PLAT" evidence="13">
    <location>
        <begin position="21"/>
        <end position="145"/>
    </location>
</feature>
<evidence type="ECO:0000256" key="3">
    <source>
        <dbReference type="ARBA" id="ARBA00022723"/>
    </source>
</evidence>
<dbReference type="InterPro" id="IPR042057">
    <property type="entry name" value="Lipoxy_PLAT/LH2"/>
</dbReference>
<dbReference type="AlphaFoldDB" id="D8R1U0"/>
<dbReference type="Gene3D" id="1.20.245.10">
    <property type="entry name" value="Lipoxygenase-1, Domain 5"/>
    <property type="match status" value="1"/>
</dbReference>
<dbReference type="PROSITE" id="PS50095">
    <property type="entry name" value="PLAT"/>
    <property type="match status" value="1"/>
</dbReference>
<dbReference type="FunCoup" id="D8R1U0">
    <property type="interactions" value="178"/>
</dbReference>
<evidence type="ECO:0000256" key="11">
    <source>
        <dbReference type="PROSITE-ProRule" id="PRU00152"/>
    </source>
</evidence>
<comment type="similarity">
    <text evidence="1">Belongs to the lipoxygenase family.</text>
</comment>
<keyword evidence="8" id="KW-0408">Iron</keyword>
<organism evidence="16">
    <name type="scientific">Selaginella moellendorffii</name>
    <name type="common">Spikemoss</name>
    <dbReference type="NCBI Taxonomy" id="88036"/>
    <lineage>
        <taxon>Eukaryota</taxon>
        <taxon>Viridiplantae</taxon>
        <taxon>Streptophyta</taxon>
        <taxon>Embryophyta</taxon>
        <taxon>Tracheophyta</taxon>
        <taxon>Lycopodiopsida</taxon>
        <taxon>Selaginellales</taxon>
        <taxon>Selaginellaceae</taxon>
        <taxon>Selaginella</taxon>
    </lineage>
</organism>
<dbReference type="GO" id="GO:0016702">
    <property type="term" value="F:oxidoreductase activity, acting on single donors with incorporation of molecular oxygen, incorporation of two atoms of oxygen"/>
    <property type="evidence" value="ECO:0000318"/>
    <property type="project" value="GO_Central"/>
</dbReference>
<dbReference type="InterPro" id="IPR027433">
    <property type="entry name" value="Lipoxygenase_dom_3"/>
</dbReference>
<dbReference type="GO" id="GO:0046872">
    <property type="term" value="F:metal ion binding"/>
    <property type="evidence" value="ECO:0007669"/>
    <property type="project" value="UniProtKB-KW"/>
</dbReference>
<keyword evidence="3" id="KW-0479">Metal-binding</keyword>
<dbReference type="SUPFAM" id="SSF48484">
    <property type="entry name" value="Lipoxigenase"/>
    <property type="match status" value="1"/>
</dbReference>
<dbReference type="FunFam" id="1.20.245.10:FF:000002">
    <property type="entry name" value="Lipoxygenase"/>
    <property type="match status" value="1"/>
</dbReference>
<dbReference type="OMA" id="HAIHEEY"/>
<dbReference type="HOGENOM" id="CLU_004282_0_0_1"/>
<dbReference type="SMART" id="SM00308">
    <property type="entry name" value="LH2"/>
    <property type="match status" value="1"/>
</dbReference>
<dbReference type="Pfam" id="PF00305">
    <property type="entry name" value="Lipoxygenase"/>
    <property type="match status" value="1"/>
</dbReference>
<dbReference type="eggNOG" id="ENOG502QVKD">
    <property type="taxonomic scope" value="Eukaryota"/>
</dbReference>
<keyword evidence="4" id="KW-0925">Oxylipin biosynthesis</keyword>
<dbReference type="GO" id="GO:0006633">
    <property type="term" value="P:fatty acid biosynthetic process"/>
    <property type="evidence" value="ECO:0007669"/>
    <property type="project" value="UniProtKB-KW"/>
</dbReference>
<gene>
    <name evidence="15" type="ORF">SELMODRAFT_439024</name>
</gene>
<evidence type="ECO:0000256" key="5">
    <source>
        <dbReference type="ARBA" id="ARBA00022832"/>
    </source>
</evidence>